<dbReference type="PROSITE" id="PS00086">
    <property type="entry name" value="CYTOCHROME_P450"/>
    <property type="match status" value="1"/>
</dbReference>
<name>A0A0P9CPP7_9ARCH</name>
<evidence type="ECO:0000313" key="4">
    <source>
        <dbReference type="Proteomes" id="UP000050515"/>
    </source>
</evidence>
<keyword evidence="2" id="KW-0560">Oxidoreductase</keyword>
<dbReference type="PRINTS" id="PR00385">
    <property type="entry name" value="P450"/>
</dbReference>
<keyword evidence="2" id="KW-0349">Heme</keyword>
<keyword evidence="2" id="KW-0479">Metal-binding</keyword>
<reference evidence="3 4" key="1">
    <citation type="submission" date="2015-09" db="EMBL/GenBank/DDBJ databases">
        <title>Draft genome sequence of Acidiplasma aeolicum DSM 18409.</title>
        <authorList>
            <person name="Hemp J."/>
        </authorList>
    </citation>
    <scope>NUCLEOTIDE SEQUENCE [LARGE SCALE GENOMIC DNA]</scope>
    <source>
        <strain evidence="3 4">V</strain>
    </source>
</reference>
<dbReference type="SUPFAM" id="SSF48264">
    <property type="entry name" value="Cytochrome P450"/>
    <property type="match status" value="1"/>
</dbReference>
<gene>
    <name evidence="3" type="ORF">SE19_00275</name>
</gene>
<dbReference type="AlphaFoldDB" id="A0A0P9CPP7"/>
<dbReference type="Pfam" id="PF00067">
    <property type="entry name" value="p450"/>
    <property type="match status" value="1"/>
</dbReference>
<dbReference type="PANTHER" id="PTHR46696">
    <property type="entry name" value="P450, PUTATIVE (EUROFUNG)-RELATED"/>
    <property type="match status" value="1"/>
</dbReference>
<dbReference type="GO" id="GO:0020037">
    <property type="term" value="F:heme binding"/>
    <property type="evidence" value="ECO:0007669"/>
    <property type="project" value="InterPro"/>
</dbReference>
<dbReference type="EMBL" id="LJCQ01000025">
    <property type="protein sequence ID" value="KPV47623.1"/>
    <property type="molecule type" value="Genomic_DNA"/>
</dbReference>
<evidence type="ECO:0000313" key="3">
    <source>
        <dbReference type="EMBL" id="KPV47623.1"/>
    </source>
</evidence>
<dbReference type="GO" id="GO:0005506">
    <property type="term" value="F:iron ion binding"/>
    <property type="evidence" value="ECO:0007669"/>
    <property type="project" value="InterPro"/>
</dbReference>
<dbReference type="GO" id="GO:0004497">
    <property type="term" value="F:monooxygenase activity"/>
    <property type="evidence" value="ECO:0007669"/>
    <property type="project" value="UniProtKB-KW"/>
</dbReference>
<evidence type="ECO:0000256" key="1">
    <source>
        <dbReference type="ARBA" id="ARBA00010617"/>
    </source>
</evidence>
<dbReference type="InterPro" id="IPR001128">
    <property type="entry name" value="Cyt_P450"/>
</dbReference>
<protein>
    <submittedName>
        <fullName evidence="3">Cytochrome</fullName>
    </submittedName>
</protein>
<dbReference type="InterPro" id="IPR036396">
    <property type="entry name" value="Cyt_P450_sf"/>
</dbReference>
<organism evidence="3 4">
    <name type="scientific">Acidiplasma aeolicum</name>
    <dbReference type="NCBI Taxonomy" id="507754"/>
    <lineage>
        <taxon>Archaea</taxon>
        <taxon>Methanobacteriati</taxon>
        <taxon>Thermoplasmatota</taxon>
        <taxon>Thermoplasmata</taxon>
        <taxon>Thermoplasmatales</taxon>
        <taxon>Ferroplasmaceae</taxon>
        <taxon>Acidiplasma</taxon>
    </lineage>
</organism>
<comment type="caution">
    <text evidence="3">The sequence shown here is derived from an EMBL/GenBank/DDBJ whole genome shotgun (WGS) entry which is preliminary data.</text>
</comment>
<dbReference type="RefSeq" id="WP_054963775.1">
    <property type="nucleotide sequence ID" value="NZ_LJCQ01000025.1"/>
</dbReference>
<accession>A0A0P9CPP7</accession>
<dbReference type="GO" id="GO:0016705">
    <property type="term" value="F:oxidoreductase activity, acting on paired donors, with incorporation or reduction of molecular oxygen"/>
    <property type="evidence" value="ECO:0007669"/>
    <property type="project" value="InterPro"/>
</dbReference>
<proteinExistence type="inferred from homology"/>
<dbReference type="Gene3D" id="1.10.630.10">
    <property type="entry name" value="Cytochrome P450"/>
    <property type="match status" value="1"/>
</dbReference>
<evidence type="ECO:0000256" key="2">
    <source>
        <dbReference type="RuleBase" id="RU000461"/>
    </source>
</evidence>
<dbReference type="PANTHER" id="PTHR46696:SF1">
    <property type="entry name" value="CYTOCHROME P450 YJIB-RELATED"/>
    <property type="match status" value="1"/>
</dbReference>
<sequence>MYDENFEHYKNARNNGGIIYNNEKHCWELYTYETCKYVLMHDDIFSSNSKYFGGNSGLSFINMDNPEHKEYRNIIAPYFMTSKINEMRQDITDISNGLIKNLQFNSDIVKDYAVELPVRVISNLLGIPKNDRGKFKEWSDYIIGNKRDANFAAINNYMIEKLSGLFSENPENGIMSVISTANVNNRNLDLNEKIGYIMLLIIGGNETTTNLITNMLKALSDNEDIINNLNTERNIHDFIEETLRYYSPIQFLPHRFAIDDTDINGIHINKGQRISVFLGSANRDENVFDKPDKFILRDRNEHIAFGRGPHMCIGAPLARLEADIALNDFLENYKKIRIDNKKSILLENPMVYGYQKMFFG</sequence>
<dbReference type="PRINTS" id="PR00359">
    <property type="entry name" value="BP450"/>
</dbReference>
<comment type="similarity">
    <text evidence="1 2">Belongs to the cytochrome P450 family.</text>
</comment>
<dbReference type="PATRIC" id="fig|507754.4.peg.612"/>
<dbReference type="InterPro" id="IPR002397">
    <property type="entry name" value="Cyt_P450_B"/>
</dbReference>
<dbReference type="Proteomes" id="UP000050515">
    <property type="component" value="Unassembled WGS sequence"/>
</dbReference>
<dbReference type="InterPro" id="IPR017972">
    <property type="entry name" value="Cyt_P450_CS"/>
</dbReference>
<keyword evidence="2" id="KW-0408">Iron</keyword>
<keyword evidence="2" id="KW-0503">Monooxygenase</keyword>